<keyword evidence="1" id="KW-0812">Transmembrane</keyword>
<evidence type="ECO:0000313" key="3">
    <source>
        <dbReference type="Proteomes" id="UP001138661"/>
    </source>
</evidence>
<accession>A0A9X1G148</accession>
<sequence length="124" mass="14001">MHTPRDIDQKAQLLKDALHQHLGVKGRSLDHALRKAGRQLPRRIRTQARFFTRAQTVSGNIKLLRQFDAAQVDAAYAEIAAYLAAIDRSDARKGRLLSILAVVAFNLIVVFTAWVVWLRMRGSI</sequence>
<dbReference type="RefSeq" id="WP_219507620.1">
    <property type="nucleotide sequence ID" value="NZ_JAHXDN010000009.1"/>
</dbReference>
<keyword evidence="1" id="KW-1133">Transmembrane helix</keyword>
<dbReference type="EMBL" id="JAHXDN010000009">
    <property type="protein sequence ID" value="MBW4710648.1"/>
    <property type="molecule type" value="Genomic_DNA"/>
</dbReference>
<name>A0A9X1G148_9RHOB</name>
<keyword evidence="3" id="KW-1185">Reference proteome</keyword>
<dbReference type="AlphaFoldDB" id="A0A9X1G148"/>
<dbReference type="Proteomes" id="UP001138661">
    <property type="component" value="Unassembled WGS sequence"/>
</dbReference>
<gene>
    <name evidence="2" type="ORF">KX928_22900</name>
</gene>
<comment type="caution">
    <text evidence="2">The sequence shown here is derived from an EMBL/GenBank/DDBJ whole genome shotgun (WGS) entry which is preliminary data.</text>
</comment>
<protein>
    <submittedName>
        <fullName evidence="2">Uncharacterized protein</fullName>
    </submittedName>
</protein>
<evidence type="ECO:0000313" key="2">
    <source>
        <dbReference type="EMBL" id="MBW4710648.1"/>
    </source>
</evidence>
<evidence type="ECO:0000256" key="1">
    <source>
        <dbReference type="SAM" id="Phobius"/>
    </source>
</evidence>
<reference evidence="2" key="1">
    <citation type="submission" date="2021-07" db="EMBL/GenBank/DDBJ databases">
        <title>Roseobacter insulae sp. nov., isolated from a tidal flat.</title>
        <authorList>
            <person name="Park S."/>
            <person name="Yoon J.-H."/>
        </authorList>
    </citation>
    <scope>NUCLEOTIDE SEQUENCE</scope>
    <source>
        <strain evidence="2">YSTF-M11</strain>
    </source>
</reference>
<keyword evidence="1" id="KW-0472">Membrane</keyword>
<proteinExistence type="predicted"/>
<feature type="transmembrane region" description="Helical" evidence="1">
    <location>
        <begin position="96"/>
        <end position="117"/>
    </location>
</feature>
<organism evidence="2 3">
    <name type="scientific">Roseobacter insulae</name>
    <dbReference type="NCBI Taxonomy" id="2859783"/>
    <lineage>
        <taxon>Bacteria</taxon>
        <taxon>Pseudomonadati</taxon>
        <taxon>Pseudomonadota</taxon>
        <taxon>Alphaproteobacteria</taxon>
        <taxon>Rhodobacterales</taxon>
        <taxon>Roseobacteraceae</taxon>
        <taxon>Roseobacter</taxon>
    </lineage>
</organism>